<dbReference type="PANTHER" id="PTHR43685:SF2">
    <property type="entry name" value="GLYCOSYLTRANSFERASE 2-LIKE DOMAIN-CONTAINING PROTEIN"/>
    <property type="match status" value="1"/>
</dbReference>
<organism evidence="2 3">
    <name type="scientific">Xanthocytophaga flava</name>
    <dbReference type="NCBI Taxonomy" id="3048013"/>
    <lineage>
        <taxon>Bacteria</taxon>
        <taxon>Pseudomonadati</taxon>
        <taxon>Bacteroidota</taxon>
        <taxon>Cytophagia</taxon>
        <taxon>Cytophagales</taxon>
        <taxon>Rhodocytophagaceae</taxon>
        <taxon>Xanthocytophaga</taxon>
    </lineage>
</organism>
<dbReference type="CDD" id="cd00761">
    <property type="entry name" value="Glyco_tranf_GTA_type"/>
    <property type="match status" value="1"/>
</dbReference>
<dbReference type="Gene3D" id="3.90.550.10">
    <property type="entry name" value="Spore Coat Polysaccharide Biosynthesis Protein SpsA, Chain A"/>
    <property type="match status" value="1"/>
</dbReference>
<dbReference type="PANTHER" id="PTHR43685">
    <property type="entry name" value="GLYCOSYLTRANSFERASE"/>
    <property type="match status" value="1"/>
</dbReference>
<protein>
    <submittedName>
        <fullName evidence="2">Glycosyltransferase</fullName>
        <ecNumber evidence="2">2.4.-.-</ecNumber>
    </submittedName>
</protein>
<dbReference type="EC" id="2.4.-.-" evidence="2"/>
<comment type="caution">
    <text evidence="2">The sequence shown here is derived from an EMBL/GenBank/DDBJ whole genome shotgun (WGS) entry which is preliminary data.</text>
</comment>
<evidence type="ECO:0000313" key="2">
    <source>
        <dbReference type="EMBL" id="MDJ1482161.1"/>
    </source>
</evidence>
<reference evidence="2" key="1">
    <citation type="submission" date="2023-05" db="EMBL/GenBank/DDBJ databases">
        <authorList>
            <person name="Zhang X."/>
        </authorList>
    </citation>
    <scope>NUCLEOTIDE SEQUENCE</scope>
    <source>
        <strain evidence="2">YF14B1</strain>
    </source>
</reference>
<accession>A0AAE3U796</accession>
<dbReference type="SUPFAM" id="SSF53448">
    <property type="entry name" value="Nucleotide-diphospho-sugar transferases"/>
    <property type="match status" value="1"/>
</dbReference>
<evidence type="ECO:0000259" key="1">
    <source>
        <dbReference type="Pfam" id="PF00535"/>
    </source>
</evidence>
<dbReference type="InterPro" id="IPR029044">
    <property type="entry name" value="Nucleotide-diphossugar_trans"/>
</dbReference>
<dbReference type="Proteomes" id="UP001241110">
    <property type="component" value="Unassembled WGS sequence"/>
</dbReference>
<feature type="domain" description="Glycosyltransferase 2-like" evidence="1">
    <location>
        <begin position="5"/>
        <end position="136"/>
    </location>
</feature>
<keyword evidence="2" id="KW-0328">Glycosyltransferase</keyword>
<dbReference type="AlphaFoldDB" id="A0AAE3U796"/>
<sequence>MDGISIIICCYNSVTRISPTLQHLASQRTCNQLSWEVLLIDNASTDNTAQTAIQLWESFNSKIPLRIINEPRPGLSFARETGLQDSHYNIAIFVDDDNWLKEDYIQIAYNTINANKGIGILGGRVEAACEIEPPAWFEKSKAHYVIGEPYSQTGDVTEDRATIYGAGMVINKAAWKKLKASGYKSQLSDRKGSQLSSGGDVELCFALKMLGYRIYYHKDLVLKHFLPKARLSWNYLEKLFPGFALAEIYLNCFQYFYSNSYSEDNYKHTIYKEFRKKVCDKLFNQKRNLVYLYLKGVPEGNRHFLYLKFYVVQLKFLMLHKKTFYAYLNYLNSFKKQISESTGR</sequence>
<dbReference type="RefSeq" id="WP_313980913.1">
    <property type="nucleotide sequence ID" value="NZ_JASJOS010000007.1"/>
</dbReference>
<proteinExistence type="predicted"/>
<dbReference type="InterPro" id="IPR001173">
    <property type="entry name" value="Glyco_trans_2-like"/>
</dbReference>
<dbReference type="InterPro" id="IPR050834">
    <property type="entry name" value="Glycosyltransf_2"/>
</dbReference>
<evidence type="ECO:0000313" key="3">
    <source>
        <dbReference type="Proteomes" id="UP001241110"/>
    </source>
</evidence>
<keyword evidence="2" id="KW-0808">Transferase</keyword>
<name>A0AAE3U796_9BACT</name>
<gene>
    <name evidence="2" type="ORF">QNI16_16780</name>
</gene>
<dbReference type="GO" id="GO:0016757">
    <property type="term" value="F:glycosyltransferase activity"/>
    <property type="evidence" value="ECO:0007669"/>
    <property type="project" value="UniProtKB-KW"/>
</dbReference>
<dbReference type="EMBL" id="JASJOS010000007">
    <property type="protein sequence ID" value="MDJ1482161.1"/>
    <property type="molecule type" value="Genomic_DNA"/>
</dbReference>
<dbReference type="Pfam" id="PF00535">
    <property type="entry name" value="Glycos_transf_2"/>
    <property type="match status" value="1"/>
</dbReference>